<name>A0A514D7Q0_9VIRU</name>
<accession>A0A514D7Q0</accession>
<dbReference type="EMBL" id="MN034933">
    <property type="protein sequence ID" value="QDH89635.1"/>
    <property type="molecule type" value="Genomic_RNA"/>
</dbReference>
<reference evidence="1" key="1">
    <citation type="submission" date="2019-05" db="EMBL/GenBank/DDBJ databases">
        <title>Metatranscriptomic reconstruction reveals RNA viruses with the potential to shape carbon cycling in soil.</title>
        <authorList>
            <person name="Starr E.P."/>
            <person name="Nuccio E."/>
            <person name="Pett-Ridge J."/>
            <person name="Banfield J.F."/>
            <person name="Firestone M.K."/>
        </authorList>
    </citation>
    <scope>NUCLEOTIDE SEQUENCE</scope>
    <source>
        <strain evidence="1">H2_Bulk_36_scaffold_71</strain>
    </source>
</reference>
<protein>
    <submittedName>
        <fullName evidence="1">Uncharacterized protein</fullName>
    </submittedName>
</protein>
<proteinExistence type="predicted"/>
<gene>
    <name evidence="1" type="ORF">H2Bulk3671_000001</name>
</gene>
<evidence type="ECO:0000313" key="1">
    <source>
        <dbReference type="EMBL" id="QDH89635.1"/>
    </source>
</evidence>
<sequence length="85" mass="9416">MVQSTFYGSSDAFGTASLVSDETLNGILKKIEAELNPSNRDLLKQVVKLAVRLYILHSLKVNSPERLKDMIDSLISETLGHTRVV</sequence>
<organism evidence="1">
    <name type="scientific">Leviviridae sp</name>
    <dbReference type="NCBI Taxonomy" id="2027243"/>
    <lineage>
        <taxon>Viruses</taxon>
        <taxon>Riboviria</taxon>
        <taxon>Orthornavirae</taxon>
        <taxon>Lenarviricota</taxon>
        <taxon>Leviviricetes</taxon>
        <taxon>Norzivirales</taxon>
        <taxon>Fiersviridae</taxon>
    </lineage>
</organism>